<dbReference type="InParanoid" id="A0A1B7MLA4"/>
<dbReference type="EMBL" id="KV448783">
    <property type="protein sequence ID" value="OAX33359.1"/>
    <property type="molecule type" value="Genomic_DNA"/>
</dbReference>
<dbReference type="OrthoDB" id="10528162at2759"/>
<dbReference type="Proteomes" id="UP000092154">
    <property type="component" value="Unassembled WGS sequence"/>
</dbReference>
<keyword evidence="2" id="KW-1185">Reference proteome</keyword>
<protein>
    <submittedName>
        <fullName evidence="1">Uncharacterized protein</fullName>
    </submittedName>
</protein>
<sequence>MHDFQRDLTLHGRVSNHSQCPVTHLTEPAIANLTAVTAEAPVSARLRVKSNSFSFSLYVPHPPPDFWVSEVRLMRRRTPNILGISLLG</sequence>
<gene>
    <name evidence="1" type="ORF">K503DRAFT_775687</name>
</gene>
<evidence type="ECO:0000313" key="1">
    <source>
        <dbReference type="EMBL" id="OAX33359.1"/>
    </source>
</evidence>
<reference evidence="1 2" key="1">
    <citation type="submission" date="2016-06" db="EMBL/GenBank/DDBJ databases">
        <title>Comparative genomics of the ectomycorrhizal sister species Rhizopogon vinicolor and Rhizopogon vesiculosus (Basidiomycota: Boletales) reveals a divergence of the mating type B locus.</title>
        <authorList>
            <consortium name="DOE Joint Genome Institute"/>
            <person name="Mujic A.B."/>
            <person name="Kuo A."/>
            <person name="Tritt A."/>
            <person name="Lipzen A."/>
            <person name="Chen C."/>
            <person name="Johnson J."/>
            <person name="Sharma A."/>
            <person name="Barry K."/>
            <person name="Grigoriev I.V."/>
            <person name="Spatafora J.W."/>
        </authorList>
    </citation>
    <scope>NUCLEOTIDE SEQUENCE [LARGE SCALE GENOMIC DNA]</scope>
    <source>
        <strain evidence="1 2">AM-OR11-026</strain>
    </source>
</reference>
<dbReference type="AlphaFoldDB" id="A0A1B7MLA4"/>
<accession>A0A1B7MLA4</accession>
<proteinExistence type="predicted"/>
<name>A0A1B7MLA4_9AGAM</name>
<organism evidence="1 2">
    <name type="scientific">Rhizopogon vinicolor AM-OR11-026</name>
    <dbReference type="NCBI Taxonomy" id="1314800"/>
    <lineage>
        <taxon>Eukaryota</taxon>
        <taxon>Fungi</taxon>
        <taxon>Dikarya</taxon>
        <taxon>Basidiomycota</taxon>
        <taxon>Agaricomycotina</taxon>
        <taxon>Agaricomycetes</taxon>
        <taxon>Agaricomycetidae</taxon>
        <taxon>Boletales</taxon>
        <taxon>Suillineae</taxon>
        <taxon>Rhizopogonaceae</taxon>
        <taxon>Rhizopogon</taxon>
    </lineage>
</organism>
<evidence type="ECO:0000313" key="2">
    <source>
        <dbReference type="Proteomes" id="UP000092154"/>
    </source>
</evidence>